<evidence type="ECO:0000313" key="2">
    <source>
        <dbReference type="EMBL" id="MDR6530339.1"/>
    </source>
</evidence>
<comment type="caution">
    <text evidence="2">The sequence shown here is derived from an EMBL/GenBank/DDBJ whole genome shotgun (WGS) entry which is preliminary data.</text>
</comment>
<evidence type="ECO:0000256" key="1">
    <source>
        <dbReference type="SAM" id="Phobius"/>
    </source>
</evidence>
<dbReference type="RefSeq" id="WP_310029864.1">
    <property type="nucleotide sequence ID" value="NZ_JAVDRL010000003.1"/>
</dbReference>
<feature type="transmembrane region" description="Helical" evidence="1">
    <location>
        <begin position="43"/>
        <end position="62"/>
    </location>
</feature>
<protein>
    <recommendedName>
        <fullName evidence="4">FAR-17a/AIG1-like protein</fullName>
    </recommendedName>
</protein>
<dbReference type="NCBIfam" id="NF038065">
    <property type="entry name" value="Pr6Pr"/>
    <property type="match status" value="1"/>
</dbReference>
<feature type="transmembrane region" description="Helical" evidence="1">
    <location>
        <begin position="142"/>
        <end position="162"/>
    </location>
</feature>
<keyword evidence="3" id="KW-1185">Reference proteome</keyword>
<name>A0ABU1MVY2_9CAUL</name>
<evidence type="ECO:0008006" key="4">
    <source>
        <dbReference type="Google" id="ProtNLM"/>
    </source>
</evidence>
<keyword evidence="1" id="KW-0472">Membrane</keyword>
<keyword evidence="1" id="KW-1133">Transmembrane helix</keyword>
<keyword evidence="1" id="KW-0812">Transmembrane</keyword>
<dbReference type="EMBL" id="JAVDRL010000003">
    <property type="protein sequence ID" value="MDR6530339.1"/>
    <property type="molecule type" value="Genomic_DNA"/>
</dbReference>
<proteinExistence type="predicted"/>
<evidence type="ECO:0000313" key="3">
    <source>
        <dbReference type="Proteomes" id="UP001262754"/>
    </source>
</evidence>
<gene>
    <name evidence="2" type="ORF">J2800_001075</name>
</gene>
<dbReference type="Proteomes" id="UP001262754">
    <property type="component" value="Unassembled WGS sequence"/>
</dbReference>
<feature type="transmembrane region" description="Helical" evidence="1">
    <location>
        <begin position="111"/>
        <end position="130"/>
    </location>
</feature>
<sequence length="215" mass="23133">MKILWRSGAAVVVWAGVLLQLWLMLHGRPPAEAAHAVVKFLSFFTVLSNIAVGSLLAAPVLAADRPLGRWAQRAGTRVAVGVYIAVTAGIYHALLAGLWRPTGLQLLADTLLHTVTPALFLADFLAFPPGEAARWRSAWKALVFPLAYGAWSLVHGAATGFYPYPFLDVGKRGYGAVLVTMLLMGAGFYAVTLALTGLQHLQRRLARRPRAPISA</sequence>
<dbReference type="InterPro" id="IPR049713">
    <property type="entry name" value="Pr6Pr-like"/>
</dbReference>
<reference evidence="2 3" key="1">
    <citation type="submission" date="2023-07" db="EMBL/GenBank/DDBJ databases">
        <title>Sorghum-associated microbial communities from plants grown in Nebraska, USA.</title>
        <authorList>
            <person name="Schachtman D."/>
        </authorList>
    </citation>
    <scope>NUCLEOTIDE SEQUENCE [LARGE SCALE GENOMIC DNA]</scope>
    <source>
        <strain evidence="2 3">DS2154</strain>
    </source>
</reference>
<accession>A0ABU1MVY2</accession>
<feature type="transmembrane region" description="Helical" evidence="1">
    <location>
        <begin position="74"/>
        <end position="99"/>
    </location>
</feature>
<feature type="transmembrane region" description="Helical" evidence="1">
    <location>
        <begin position="174"/>
        <end position="198"/>
    </location>
</feature>
<organism evidence="2 3">
    <name type="scientific">Caulobacter rhizosphaerae</name>
    <dbReference type="NCBI Taxonomy" id="2010972"/>
    <lineage>
        <taxon>Bacteria</taxon>
        <taxon>Pseudomonadati</taxon>
        <taxon>Pseudomonadota</taxon>
        <taxon>Alphaproteobacteria</taxon>
        <taxon>Caulobacterales</taxon>
        <taxon>Caulobacteraceae</taxon>
        <taxon>Caulobacter</taxon>
    </lineage>
</organism>